<feature type="region of interest" description="Disordered" evidence="1">
    <location>
        <begin position="49"/>
        <end position="88"/>
    </location>
</feature>
<evidence type="ECO:0000313" key="3">
    <source>
        <dbReference type="Proteomes" id="UP000694005"/>
    </source>
</evidence>
<protein>
    <submittedName>
        <fullName evidence="2">Uncharacterized protein</fullName>
    </submittedName>
</protein>
<dbReference type="AlphaFoldDB" id="A0A8D9DJB6"/>
<feature type="compositionally biased region" description="Basic and acidic residues" evidence="1">
    <location>
        <begin position="51"/>
        <end position="64"/>
    </location>
</feature>
<proteinExistence type="predicted"/>
<feature type="compositionally biased region" description="Basic and acidic residues" evidence="1">
    <location>
        <begin position="192"/>
        <end position="209"/>
    </location>
</feature>
<feature type="compositionally biased region" description="Basic and acidic residues" evidence="1">
    <location>
        <begin position="71"/>
        <end position="88"/>
    </location>
</feature>
<evidence type="ECO:0000313" key="2">
    <source>
        <dbReference type="EMBL" id="CAG7876771.1"/>
    </source>
</evidence>
<dbReference type="EMBL" id="LS974621">
    <property type="protein sequence ID" value="CAG7876771.1"/>
    <property type="molecule type" value="Genomic_DNA"/>
</dbReference>
<accession>A0A8D9DJB6</accession>
<feature type="region of interest" description="Disordered" evidence="1">
    <location>
        <begin position="145"/>
        <end position="209"/>
    </location>
</feature>
<evidence type="ECO:0000256" key="1">
    <source>
        <dbReference type="SAM" id="MobiDB-lite"/>
    </source>
</evidence>
<name>A0A8D9DJB6_BRACM</name>
<feature type="compositionally biased region" description="Basic residues" evidence="1">
    <location>
        <begin position="155"/>
        <end position="169"/>
    </location>
</feature>
<dbReference type="Proteomes" id="UP000694005">
    <property type="component" value="Chromosome A05"/>
</dbReference>
<dbReference type="Gramene" id="A05p32920.2_BraZ1">
    <property type="protein sequence ID" value="A05p32920.2_BraZ1.CDS.1"/>
    <property type="gene ID" value="A05g32920.2_BraZ1"/>
</dbReference>
<organism evidence="2 3">
    <name type="scientific">Brassica campestris</name>
    <name type="common">Field mustard</name>
    <dbReference type="NCBI Taxonomy" id="3711"/>
    <lineage>
        <taxon>Eukaryota</taxon>
        <taxon>Viridiplantae</taxon>
        <taxon>Streptophyta</taxon>
        <taxon>Embryophyta</taxon>
        <taxon>Tracheophyta</taxon>
        <taxon>Spermatophyta</taxon>
        <taxon>Magnoliopsida</taxon>
        <taxon>eudicotyledons</taxon>
        <taxon>Gunneridae</taxon>
        <taxon>Pentapetalae</taxon>
        <taxon>rosids</taxon>
        <taxon>malvids</taxon>
        <taxon>Brassicales</taxon>
        <taxon>Brassicaceae</taxon>
        <taxon>Brassiceae</taxon>
        <taxon>Brassica</taxon>
    </lineage>
</organism>
<gene>
    <name evidence="2" type="ORF">BRAPAZ1V2_A05P32920.2</name>
</gene>
<sequence>MVRQHRQVARATPGLTFCSPFGLLLIQRGAKATSLSPTLIQLLATKHKKPGCKEGSHDKGGREHVLKRKGDHLTEQSTDRHVTGMEKHLSTPSLWNKRASKTHEANQAPHVLLALRTRAGSFLYLNKRGLPEIDGDHAPMKNLITTTSKTEGRGRQRTKRRSESHRLRTILRTTERTRPISRASGNQPMTPPKERTPTRSSETKSALEG</sequence>
<reference evidence="2 3" key="1">
    <citation type="submission" date="2021-07" db="EMBL/GenBank/DDBJ databases">
        <authorList>
            <consortium name="Genoscope - CEA"/>
            <person name="William W."/>
        </authorList>
    </citation>
    <scope>NUCLEOTIDE SEQUENCE [LARGE SCALE GENOMIC DNA]</scope>
</reference>